<dbReference type="PROSITE" id="PS50943">
    <property type="entry name" value="HTH_CROC1"/>
    <property type="match status" value="1"/>
</dbReference>
<dbReference type="AlphaFoldDB" id="A0A6G9XNT8"/>
<dbReference type="Pfam" id="PF13560">
    <property type="entry name" value="HTH_31"/>
    <property type="match status" value="1"/>
</dbReference>
<reference evidence="3 4" key="1">
    <citation type="journal article" date="2019" name="ACS Chem. Biol.">
        <title>Identification and Mobilization of a Cryptic Antibiotic Biosynthesis Gene Locus from a Human-Pathogenic Nocardia Isolate.</title>
        <authorList>
            <person name="Herisse M."/>
            <person name="Ishida K."/>
            <person name="Porter J.L."/>
            <person name="Howden B."/>
            <person name="Hertweck C."/>
            <person name="Stinear T.P."/>
            <person name="Pidot S.J."/>
        </authorList>
    </citation>
    <scope>NUCLEOTIDE SEQUENCE [LARGE SCALE GENOMIC DNA]</scope>
    <source>
        <strain evidence="3 4">AUSMDU00024985</strain>
    </source>
</reference>
<organism evidence="3 4">
    <name type="scientific">Nocardia brasiliensis</name>
    <dbReference type="NCBI Taxonomy" id="37326"/>
    <lineage>
        <taxon>Bacteria</taxon>
        <taxon>Bacillati</taxon>
        <taxon>Actinomycetota</taxon>
        <taxon>Actinomycetes</taxon>
        <taxon>Mycobacteriales</taxon>
        <taxon>Nocardiaceae</taxon>
        <taxon>Nocardia</taxon>
    </lineage>
</organism>
<accession>A0A6G9XNT8</accession>
<feature type="region of interest" description="Disordered" evidence="1">
    <location>
        <begin position="37"/>
        <end position="176"/>
    </location>
</feature>
<dbReference type="EMBL" id="CP046171">
    <property type="protein sequence ID" value="QIS02510.1"/>
    <property type="molecule type" value="Genomic_DNA"/>
</dbReference>
<feature type="compositionally biased region" description="Basic and acidic residues" evidence="1">
    <location>
        <begin position="59"/>
        <end position="68"/>
    </location>
</feature>
<sequence length="590" mass="64913">MSLTPEQAPLVVRGLDGPLHDLVAAGMLAISGAVASATTRQPSRHHPCRGQNAHTPGIECRRTGDKGRQSGHHGPNSGQHVRDLRDERRVSLRTGLARARRDPTDDSDSFHAQQPAAGAQAGPGSSARLHASRAEPHEPGPWTSSGIPSMARTLPRPAHVRSVHSQSSGAGVSSQHSIACGRRVVREFEAAGSSTWETVHAVRAHCGVSLLRAHRIAYGFTLVDVAQRLQQIVNAESPCRGLSHQSVSRWETGLDMPSYQFLDALCRLYRTRPDRLGFGHDYTDDAPARRIVLPAVVRGGPTAWEILRALESSLALCGYLVYVLPPSEYIPARMRDLAQVQQLQLTDHSADMHRRLHRIEAVLAGLIAFRMNDVADLHDTFMWFYKARRAARLAGDREVEAWLHGHMAHTHECYRHALDQGLAMARAAQAAGGSAPDSAMVFGLLAEAGIQARIGRRREAIEGVQAAERMFASLPSDAKSDDNLGISEYILRWHQSHALSSIGDWRAAEELRQRMLSLPMADKDQVGRSLLDLDMAAMRTRQGDPDQARSLIRQVWQSLPAELRVGQVRRHISQQIVALPPPMRNNLLEP</sequence>
<feature type="compositionally biased region" description="Basic and acidic residues" evidence="1">
    <location>
        <begin position="80"/>
        <end position="90"/>
    </location>
</feature>
<dbReference type="SUPFAM" id="SSF47413">
    <property type="entry name" value="lambda repressor-like DNA-binding domains"/>
    <property type="match status" value="1"/>
</dbReference>
<feature type="compositionally biased region" description="Low complexity" evidence="1">
    <location>
        <begin position="112"/>
        <end position="127"/>
    </location>
</feature>
<dbReference type="SMART" id="SM00530">
    <property type="entry name" value="HTH_XRE"/>
    <property type="match status" value="1"/>
</dbReference>
<proteinExistence type="predicted"/>
<evidence type="ECO:0000313" key="3">
    <source>
        <dbReference type="EMBL" id="QIS02510.1"/>
    </source>
</evidence>
<dbReference type="CDD" id="cd00093">
    <property type="entry name" value="HTH_XRE"/>
    <property type="match status" value="1"/>
</dbReference>
<name>A0A6G9XNT8_NOCBR</name>
<dbReference type="InterPro" id="IPR001387">
    <property type="entry name" value="Cro/C1-type_HTH"/>
</dbReference>
<feature type="domain" description="HTH cro/C1-type" evidence="2">
    <location>
        <begin position="241"/>
        <end position="276"/>
    </location>
</feature>
<feature type="compositionally biased region" description="Polar residues" evidence="1">
    <location>
        <begin position="163"/>
        <end position="176"/>
    </location>
</feature>
<dbReference type="Proteomes" id="UP000501705">
    <property type="component" value="Chromosome"/>
</dbReference>
<evidence type="ECO:0000259" key="2">
    <source>
        <dbReference type="PROSITE" id="PS50943"/>
    </source>
</evidence>
<protein>
    <submittedName>
        <fullName evidence="3">Helix-turn-helix domain-containing protein</fullName>
    </submittedName>
</protein>
<dbReference type="Gene3D" id="1.10.260.40">
    <property type="entry name" value="lambda repressor-like DNA-binding domains"/>
    <property type="match status" value="1"/>
</dbReference>
<gene>
    <name evidence="3" type="ORF">F5X71_09420</name>
</gene>
<evidence type="ECO:0000313" key="4">
    <source>
        <dbReference type="Proteomes" id="UP000501705"/>
    </source>
</evidence>
<dbReference type="InterPro" id="IPR010982">
    <property type="entry name" value="Lambda_DNA-bd_dom_sf"/>
</dbReference>
<evidence type="ECO:0000256" key="1">
    <source>
        <dbReference type="SAM" id="MobiDB-lite"/>
    </source>
</evidence>
<dbReference type="GO" id="GO:0003677">
    <property type="term" value="F:DNA binding"/>
    <property type="evidence" value="ECO:0007669"/>
    <property type="project" value="InterPro"/>
</dbReference>